<accession>A0A1H8H5U3</accession>
<reference evidence="7 8" key="1">
    <citation type="submission" date="2016-10" db="EMBL/GenBank/DDBJ databases">
        <authorList>
            <person name="de Groot N.N."/>
        </authorList>
    </citation>
    <scope>NUCLEOTIDE SEQUENCE [LARGE SCALE GENOMIC DNA]</scope>
    <source>
        <strain evidence="7 8">CGMCC 1.10238</strain>
    </source>
</reference>
<dbReference type="GO" id="GO:0000270">
    <property type="term" value="P:peptidoglycan metabolic process"/>
    <property type="evidence" value="ECO:0007669"/>
    <property type="project" value="InterPro"/>
</dbReference>
<feature type="coiled-coil region" evidence="2">
    <location>
        <begin position="2011"/>
        <end position="2057"/>
    </location>
</feature>
<comment type="similarity">
    <text evidence="1">Belongs to the transglycosylase Slt family.</text>
</comment>
<dbReference type="Pfam" id="PF10145">
    <property type="entry name" value="PhageMin_Tail"/>
    <property type="match status" value="1"/>
</dbReference>
<dbReference type="Pfam" id="PF01464">
    <property type="entry name" value="SLT"/>
    <property type="match status" value="1"/>
</dbReference>
<reference evidence="6 9" key="2">
    <citation type="submission" date="2021-06" db="EMBL/GenBank/DDBJ databases">
        <title>Whole genome sequence of Paenibacillus sophorae DSM23020 for comparative genomics.</title>
        <authorList>
            <person name="Kim M.-J."/>
            <person name="Lee G."/>
            <person name="Shin J.-H."/>
        </authorList>
    </citation>
    <scope>NUCLEOTIDE SEQUENCE [LARGE SCALE GENOMIC DNA]</scope>
    <source>
        <strain evidence="6 9">DSM 23020</strain>
    </source>
</reference>
<dbReference type="InterPro" id="IPR023346">
    <property type="entry name" value="Lysozyme-like_dom_sf"/>
</dbReference>
<keyword evidence="2" id="KW-0175">Coiled coil</keyword>
<name>A0A1H8H5U3_9BACL</name>
<dbReference type="RefSeq" id="WP_051499330.1">
    <property type="nucleotide sequence ID" value="NZ_CP076607.1"/>
</dbReference>
<feature type="region of interest" description="Disordered" evidence="3">
    <location>
        <begin position="1312"/>
        <end position="1333"/>
    </location>
</feature>
<protein>
    <submittedName>
        <fullName evidence="6 7">Phage tail tape measure protein</fullName>
    </submittedName>
</protein>
<dbReference type="EMBL" id="FODH01000001">
    <property type="protein sequence ID" value="SEN51344.1"/>
    <property type="molecule type" value="Genomic_DNA"/>
</dbReference>
<evidence type="ECO:0000313" key="9">
    <source>
        <dbReference type="Proteomes" id="UP000683429"/>
    </source>
</evidence>
<dbReference type="EMBL" id="CP076607">
    <property type="protein sequence ID" value="QWU14447.1"/>
    <property type="molecule type" value="Genomic_DNA"/>
</dbReference>
<evidence type="ECO:0000313" key="6">
    <source>
        <dbReference type="EMBL" id="QWU14447.1"/>
    </source>
</evidence>
<feature type="domain" description="Transglycosylase SLT" evidence="4">
    <location>
        <begin position="1391"/>
        <end position="1492"/>
    </location>
</feature>
<dbReference type="GO" id="GO:0016020">
    <property type="term" value="C:membrane"/>
    <property type="evidence" value="ECO:0007669"/>
    <property type="project" value="InterPro"/>
</dbReference>
<dbReference type="PROSITE" id="PS00922">
    <property type="entry name" value="TRANSGLYCOSYLASE"/>
    <property type="match status" value="1"/>
</dbReference>
<evidence type="ECO:0000259" key="5">
    <source>
        <dbReference type="Pfam" id="PF10145"/>
    </source>
</evidence>
<dbReference type="NCBIfam" id="TIGR01760">
    <property type="entry name" value="tape_meas_TP901"/>
    <property type="match status" value="1"/>
</dbReference>
<evidence type="ECO:0000256" key="3">
    <source>
        <dbReference type="SAM" id="MobiDB-lite"/>
    </source>
</evidence>
<feature type="region of interest" description="Disordered" evidence="3">
    <location>
        <begin position="2126"/>
        <end position="2160"/>
    </location>
</feature>
<dbReference type="PANTHER" id="PTHR37423:SF2">
    <property type="entry name" value="MEMBRANE-BOUND LYTIC MUREIN TRANSGLYCOSYLASE C"/>
    <property type="match status" value="1"/>
</dbReference>
<dbReference type="Gene3D" id="1.10.530.10">
    <property type="match status" value="1"/>
</dbReference>
<proteinExistence type="inferred from homology"/>
<organism evidence="7 8">
    <name type="scientific">Paenibacillus sophorae</name>
    <dbReference type="NCBI Taxonomy" id="1333845"/>
    <lineage>
        <taxon>Bacteria</taxon>
        <taxon>Bacillati</taxon>
        <taxon>Bacillota</taxon>
        <taxon>Bacilli</taxon>
        <taxon>Bacillales</taxon>
        <taxon>Paenibacillaceae</taxon>
        <taxon>Paenibacillus</taxon>
    </lineage>
</organism>
<feature type="domain" description="Phage tail tape measure protein" evidence="5">
    <location>
        <begin position="409"/>
        <end position="611"/>
    </location>
</feature>
<feature type="region of interest" description="Disordered" evidence="3">
    <location>
        <begin position="1352"/>
        <end position="1386"/>
    </location>
</feature>
<feature type="coiled-coil region" evidence="2">
    <location>
        <begin position="189"/>
        <end position="292"/>
    </location>
</feature>
<dbReference type="STRING" id="1333845.SAMN04487895_101759"/>
<dbReference type="PANTHER" id="PTHR37423">
    <property type="entry name" value="SOLUBLE LYTIC MUREIN TRANSGLYCOSYLASE-RELATED"/>
    <property type="match status" value="1"/>
</dbReference>
<feature type="coiled-coil region" evidence="2">
    <location>
        <begin position="1158"/>
        <end position="1185"/>
    </location>
</feature>
<dbReference type="OrthoDB" id="2476793at2"/>
<feature type="compositionally biased region" description="Low complexity" evidence="3">
    <location>
        <begin position="1359"/>
        <end position="1386"/>
    </location>
</feature>
<evidence type="ECO:0000256" key="2">
    <source>
        <dbReference type="SAM" id="Coils"/>
    </source>
</evidence>
<dbReference type="Proteomes" id="UP000683429">
    <property type="component" value="Chromosome"/>
</dbReference>
<gene>
    <name evidence="6" type="ORF">KP014_21300</name>
    <name evidence="7" type="ORF">SAMN04487895_101759</name>
</gene>
<evidence type="ECO:0000313" key="8">
    <source>
        <dbReference type="Proteomes" id="UP000198809"/>
    </source>
</evidence>
<dbReference type="InterPro" id="IPR010090">
    <property type="entry name" value="Phage_tape_meas"/>
</dbReference>
<dbReference type="Proteomes" id="UP000198809">
    <property type="component" value="Unassembled WGS sequence"/>
</dbReference>
<dbReference type="GO" id="GO:0008933">
    <property type="term" value="F:peptidoglycan lytic transglycosylase activity"/>
    <property type="evidence" value="ECO:0007669"/>
    <property type="project" value="InterPro"/>
</dbReference>
<dbReference type="SUPFAM" id="SSF53955">
    <property type="entry name" value="Lysozyme-like"/>
    <property type="match status" value="1"/>
</dbReference>
<feature type="coiled-coil region" evidence="2">
    <location>
        <begin position="115"/>
        <end position="149"/>
    </location>
</feature>
<evidence type="ECO:0000313" key="7">
    <source>
        <dbReference type="EMBL" id="SEN51344.1"/>
    </source>
</evidence>
<dbReference type="CDD" id="cd00254">
    <property type="entry name" value="LT-like"/>
    <property type="match status" value="1"/>
</dbReference>
<evidence type="ECO:0000259" key="4">
    <source>
        <dbReference type="Pfam" id="PF01464"/>
    </source>
</evidence>
<feature type="compositionally biased region" description="Low complexity" evidence="3">
    <location>
        <begin position="2140"/>
        <end position="2152"/>
    </location>
</feature>
<sequence length="2329" mass="258065">MANELGILLTASLNQGASVKSVNESIKALSSHPSLQKLNVKINVDQSFVKSISSFIDATKKLNSNLEAQNRVVKETITEFKNLDGSITKTTQQILANGELIEKSRTKHDANKKAINEESKAYDEQRKTLSQLEAEMNGYIKASEKVNRNKAGQINSITNTYKNADTGKTVTVNTDSEGNVNNYSKVSNYLKAEQDALKAEQEINRQREQIAKEEYNTRKALADKNLREEEQRNKEFIAALKERYSQEQAILKNQEEMEKIHYLALQQNQKREEQYAKSVADTQQKINDARNKYGNNNHVVSSLNELESKLKSISNIGDFKSPLSSLNNDLKRTISHLDEGSHHSRSFGDSLKHAFSNIALYGGLGSVLMGVQQFFKEGISYVNELNKSLTELSIVYMQGQDEVEKYAEKFHELGMQMSITSSELAKGAVEFARQGLSQEETFSRMETAVKYAKISNLDFTTSAKILTATVNSMGISIERASDVFSYLGDATATDASEVGEAFQRVGGTAGAIGVEFEKVASWIATISSNTRESASTIGNSVKSILARMESLREKGFDEEDGTKVNDVAKALATIGVKLIDTQGNFRDFGTVMDEIGAKWSTLSNRQQAYISTATAGSYQSARFLSLMSDYQQSMDLYRGALDSAGTSTEKFGLYQQGTEAHIDKMKTALEGLWSSMFKSDGIRSVVDMLTGLFTVLDRVTKTFGGLQTIMGTATIAFLLFNRNIPNVALGVMGINLKAVALSMKIFTGSTIAARAAVIGLQAAMSLGLTVAIMGVTTLISKLVSANQKAKEEQEALAAQQKTIATNWSEQKGSIIGLIAEYQNLNEVTKGGTVFSDTEQEQKYRDLIDQISGLMPNLVASIDDKGEKHLKNADAIKQELDYTEKLTKAQQEQTVIDAGKNFDKQIDEIEDYNKQIKNLQAKMALGGSYITDGMGGATFLPFTDSELNKFKIQLLTLQSKVASSSSVMRDDLGSITKNILTINGTKIDDNVSKQIEQITKSLSLNGLTGEDLKNKAHDISKFVSDLNALKGVSADTTNYQALIAEISLIGKSLGMTDFDIQKFIDSLKESNNALTTITSHTDEVKSALNDLSKSFKDTSDTVSPLNSAIQKLRQGKSLTADEIANLIEKVDGFSSAVTTENGVLKVNLKAVTALRDKSVQSFEDMIKSKEAQIKSLRDQTNSELEQYGIQIEGIKSVAEALQALAQKKTEVSQDMSAILHDPEGNDESGQAYKNSLQEQQANMAATEESLKAIGDAQNTINELRGTGTTILNHVGESTDDANDSNNKLTDSYSDTVEVLTDLQKALISIQKLQDEEENKRNRMRRSSKEYQESLKKTLDLRKQELALLEKGAKDPSQLVSTKITTTTKTTGSDNSSSSYSGNNSSTGDYSDIINKNASANKVDANLIKAIIAQESSFNPNSTSHSGAKGLMQLMDGTARGLGVTNSYDPEQNVAGGTKYFAGLLKKYNGDAELALMAYNGGPGRIDKWLKSGKSISLPKETKEYASKVLSYYNSYSGTSSSTSDNNGVAKTTVKTGDTSTTVKTDGPTAKEIKDAAEKNAQDILKAQNDVNSAQIDILEEIKYIADNDVEEQERLIAASQKRQEKLDPTGAEFKKENDVQVNIQSKIQNIRNQESLNLQKKLKEYGIESDEYDKLIKQLQTERVDIQSDKYKKLVENINIGIDATKEGISNLDNLITQSQNKMAQYAQGTPEYNKELNYQIELKKKQKKENDDLISSLDSLIKSENLDAATKKNLKAILDELNLKDYTADIKDLNAQLIASKSIPLENKLSDLNYQLELSQAKMKGYIEGSKEYNQEIKNQISIQNEKIAVTKELIAYEETQSKNEELTAEAREEHKKRVQELTLSLYDYSDAIKSLREDYADKIIDELKKVIEQERDLKLEAIDDQIKAEDERHNARVKNIEDEQKQFEDYINAQQKSLSRQDASDDYEGDLQKKLEERQKIISRLGVLSTDNSMSAKAKRTDLNEQLASIDEEIGKFKLDRERTVRDESLQDQLDDRSEYTDKIKEIEDDLTDTVKKNLDKQKEAIEQEYDDRLNNEKYFYDLKQRLLSDDSAISKAAIAEIQTAYGIYFTTLQNHAFETTQAFNNLNDALIKMQNNLSGFPTSDYSGISSVSPPPTTPGGNSSNSPTPNSKDTSAARSAWQAYLSNKQQAELIRKDMEKSKKDKAKYTKLENDFNALKGKNDVIRSQYTWFPEGSYDELKNKDIFSAETGGMTPGWGSGGKLLLAHEKELILNKFDTSNLLKIVDVARNIITQTRNGLNNISFTPSVAGATNNTSTIGDIYIYANNKDDAESISDKVVKKLQKFKKF</sequence>
<evidence type="ECO:0000256" key="1">
    <source>
        <dbReference type="ARBA" id="ARBA00007734"/>
    </source>
</evidence>
<keyword evidence="9" id="KW-1185">Reference proteome</keyword>
<dbReference type="InterPro" id="IPR008258">
    <property type="entry name" value="Transglycosylase_SLT_dom_1"/>
</dbReference>
<dbReference type="InterPro" id="IPR000189">
    <property type="entry name" value="Transglyc_AS"/>
</dbReference>